<dbReference type="InterPro" id="IPR016163">
    <property type="entry name" value="Ald_DH_C"/>
</dbReference>
<dbReference type="NCBIfam" id="NF001221">
    <property type="entry name" value="PRK00197.1"/>
    <property type="match status" value="1"/>
</dbReference>
<gene>
    <name evidence="7" type="primary">proA</name>
    <name evidence="9" type="ORF">AB1207_00290</name>
</gene>
<keyword evidence="10" id="KW-1185">Reference proteome</keyword>
<comment type="function">
    <text evidence="7">Catalyzes the NADPH-dependent reduction of L-glutamate 5-phosphate into L-glutamate 5-semialdehyde and phosphate. The product spontaneously undergoes cyclization to form 1-pyrroline-5-carboxylate.</text>
</comment>
<reference evidence="9 10" key="1">
    <citation type="submission" date="2024-07" db="EMBL/GenBank/DDBJ databases">
        <authorList>
            <person name="Thanompreechachai J."/>
            <person name="Duangmal K."/>
        </authorList>
    </citation>
    <scope>NUCLEOTIDE SEQUENCE [LARGE SCALE GENOMIC DNA]</scope>
    <source>
        <strain evidence="9 10">KCTC 19886</strain>
    </source>
</reference>
<evidence type="ECO:0000313" key="10">
    <source>
        <dbReference type="Proteomes" id="UP001555826"/>
    </source>
</evidence>
<evidence type="ECO:0000256" key="1">
    <source>
        <dbReference type="ARBA" id="ARBA00004985"/>
    </source>
</evidence>
<evidence type="ECO:0000256" key="2">
    <source>
        <dbReference type="ARBA" id="ARBA00022605"/>
    </source>
</evidence>
<dbReference type="InterPro" id="IPR015590">
    <property type="entry name" value="Aldehyde_DH_dom"/>
</dbReference>
<keyword evidence="3 7" id="KW-0641">Proline biosynthesis</keyword>
<dbReference type="EMBL" id="JBFNQN010000001">
    <property type="protein sequence ID" value="MEW9263176.1"/>
    <property type="molecule type" value="Genomic_DNA"/>
</dbReference>
<feature type="domain" description="Aldehyde dehydrogenase" evidence="8">
    <location>
        <begin position="10"/>
        <end position="307"/>
    </location>
</feature>
<dbReference type="PANTHER" id="PTHR11063:SF8">
    <property type="entry name" value="DELTA-1-PYRROLINE-5-CARBOXYLATE SYNTHASE"/>
    <property type="match status" value="1"/>
</dbReference>
<evidence type="ECO:0000256" key="3">
    <source>
        <dbReference type="ARBA" id="ARBA00022650"/>
    </source>
</evidence>
<evidence type="ECO:0000259" key="8">
    <source>
        <dbReference type="Pfam" id="PF00171"/>
    </source>
</evidence>
<dbReference type="InterPro" id="IPR016161">
    <property type="entry name" value="Ald_DH/histidinol_DH"/>
</dbReference>
<name>A0ABV3P0N4_9ACTN</name>
<comment type="pathway">
    <text evidence="1 7">Amino-acid biosynthesis; L-proline biosynthesis; L-glutamate 5-semialdehyde from L-glutamate: step 2/2.</text>
</comment>
<dbReference type="NCBIfam" id="TIGR00407">
    <property type="entry name" value="proA"/>
    <property type="match status" value="1"/>
</dbReference>
<organism evidence="9 10">
    <name type="scientific">Kineococcus endophyticus</name>
    <dbReference type="NCBI Taxonomy" id="1181883"/>
    <lineage>
        <taxon>Bacteria</taxon>
        <taxon>Bacillati</taxon>
        <taxon>Actinomycetota</taxon>
        <taxon>Actinomycetes</taxon>
        <taxon>Kineosporiales</taxon>
        <taxon>Kineosporiaceae</taxon>
        <taxon>Kineococcus</taxon>
    </lineage>
</organism>
<evidence type="ECO:0000256" key="4">
    <source>
        <dbReference type="ARBA" id="ARBA00022857"/>
    </source>
</evidence>
<dbReference type="InterPro" id="IPR012134">
    <property type="entry name" value="Glu-5-SA_DH"/>
</dbReference>
<dbReference type="HAMAP" id="MF_00412">
    <property type="entry name" value="ProA"/>
    <property type="match status" value="1"/>
</dbReference>
<protein>
    <recommendedName>
        <fullName evidence="7">Gamma-glutamyl phosphate reductase</fullName>
        <shortName evidence="7">GPR</shortName>
        <ecNumber evidence="7">1.2.1.41</ecNumber>
    </recommendedName>
    <alternativeName>
        <fullName evidence="7">Glutamate-5-semialdehyde dehydrogenase</fullName>
    </alternativeName>
    <alternativeName>
        <fullName evidence="7">Glutamyl-gamma-semialdehyde dehydrogenase</fullName>
        <shortName evidence="7">GSA dehydrogenase</shortName>
    </alternativeName>
</protein>
<dbReference type="CDD" id="cd07079">
    <property type="entry name" value="ALDH_F18-19_ProA-GPR"/>
    <property type="match status" value="1"/>
</dbReference>
<comment type="subcellular location">
    <subcellularLocation>
        <location evidence="7">Cytoplasm</location>
    </subcellularLocation>
</comment>
<dbReference type="InterPro" id="IPR000965">
    <property type="entry name" value="GPR_dom"/>
</dbReference>
<proteinExistence type="inferred from homology"/>
<dbReference type="SUPFAM" id="SSF53720">
    <property type="entry name" value="ALDH-like"/>
    <property type="match status" value="1"/>
</dbReference>
<evidence type="ECO:0000256" key="6">
    <source>
        <dbReference type="ARBA" id="ARBA00049024"/>
    </source>
</evidence>
<accession>A0ABV3P0N4</accession>
<comment type="caution">
    <text evidence="9">The sequence shown here is derived from an EMBL/GenBank/DDBJ whole genome shotgun (WGS) entry which is preliminary data.</text>
</comment>
<dbReference type="PIRSF" id="PIRSF000151">
    <property type="entry name" value="GPR"/>
    <property type="match status" value="1"/>
</dbReference>
<dbReference type="PANTHER" id="PTHR11063">
    <property type="entry name" value="GLUTAMATE SEMIALDEHYDE DEHYDROGENASE"/>
    <property type="match status" value="1"/>
</dbReference>
<dbReference type="Pfam" id="PF00171">
    <property type="entry name" value="Aldedh"/>
    <property type="match status" value="1"/>
</dbReference>
<dbReference type="InterPro" id="IPR016162">
    <property type="entry name" value="Ald_DH_N"/>
</dbReference>
<evidence type="ECO:0000256" key="7">
    <source>
        <dbReference type="HAMAP-Rule" id="MF_00412"/>
    </source>
</evidence>
<sequence>MTVAATPDTSLQDAVLDVCRRAKVASRPLRVATRATKDAALQAIADALEAATERIVAANELDLARGRANGTSEHLLDRLSLDPARIAAIAGAVREVAALPDPVGEVVRGSTLPNGLRLRQLRVPMGVLGVVYEARPNVTVDVAVLALKSGNAVVLRGGSAALESNTVLVDVVRGALESAGLPADAVTSIDEHGRDGVGVLLTARGLVDLLVPRGGADLIQRVVREATVPVIETGVGNCHVYVDASADLRQAVDVVLNAKTSRPSVCNAAETVLVHSALATDFLPTLLTALHEAGVVLHADERSQQAARVAGVPAQAVTDADWAAEFHGLEIAVGVVDSVQDAVEHIGRWTSAHTEAVLATDVRVTDYFCAAVDSAVVAVNASTRFTDGGEFGLGAEVGISTQKLHARGPMGLGELTTTTWQVLGDGHVRV</sequence>
<dbReference type="Gene3D" id="3.40.605.10">
    <property type="entry name" value="Aldehyde Dehydrogenase, Chain A, domain 1"/>
    <property type="match status" value="1"/>
</dbReference>
<comment type="catalytic activity">
    <reaction evidence="6 7">
        <text>L-glutamate 5-semialdehyde + phosphate + NADP(+) = L-glutamyl 5-phosphate + NADPH + H(+)</text>
        <dbReference type="Rhea" id="RHEA:19541"/>
        <dbReference type="ChEBI" id="CHEBI:15378"/>
        <dbReference type="ChEBI" id="CHEBI:43474"/>
        <dbReference type="ChEBI" id="CHEBI:57783"/>
        <dbReference type="ChEBI" id="CHEBI:58066"/>
        <dbReference type="ChEBI" id="CHEBI:58274"/>
        <dbReference type="ChEBI" id="CHEBI:58349"/>
        <dbReference type="EC" id="1.2.1.41"/>
    </reaction>
</comment>
<keyword evidence="7" id="KW-0963">Cytoplasm</keyword>
<dbReference type="Gene3D" id="3.40.309.10">
    <property type="entry name" value="Aldehyde Dehydrogenase, Chain A, domain 2"/>
    <property type="match status" value="1"/>
</dbReference>
<keyword evidence="5 7" id="KW-0560">Oxidoreductase</keyword>
<comment type="similarity">
    <text evidence="7">Belongs to the gamma-glutamyl phosphate reductase family.</text>
</comment>
<dbReference type="EC" id="1.2.1.41" evidence="7"/>
<keyword evidence="4 7" id="KW-0521">NADP</keyword>
<dbReference type="Proteomes" id="UP001555826">
    <property type="component" value="Unassembled WGS sequence"/>
</dbReference>
<evidence type="ECO:0000256" key="5">
    <source>
        <dbReference type="ARBA" id="ARBA00023002"/>
    </source>
</evidence>
<dbReference type="GO" id="GO:0004350">
    <property type="term" value="F:glutamate-5-semialdehyde dehydrogenase activity"/>
    <property type="evidence" value="ECO:0007669"/>
    <property type="project" value="UniProtKB-EC"/>
</dbReference>
<keyword evidence="2 7" id="KW-0028">Amino-acid biosynthesis</keyword>
<evidence type="ECO:0000313" key="9">
    <source>
        <dbReference type="EMBL" id="MEW9263176.1"/>
    </source>
</evidence>